<dbReference type="eggNOG" id="COG5005">
    <property type="taxonomic scope" value="Bacteria"/>
</dbReference>
<evidence type="ECO:0000313" key="1">
    <source>
        <dbReference type="EMBL" id="ERT62371.1"/>
    </source>
</evidence>
<dbReference type="EMBL" id="AWXA01000005">
    <property type="protein sequence ID" value="ERT62371.1"/>
    <property type="molecule type" value="Genomic_DNA"/>
</dbReference>
<keyword evidence="2" id="KW-1185">Reference proteome</keyword>
<evidence type="ECO:0008006" key="3">
    <source>
        <dbReference type="Google" id="ProtNLM"/>
    </source>
</evidence>
<comment type="caution">
    <text evidence="1">The sequence shown here is derived from an EMBL/GenBank/DDBJ whole genome shotgun (WGS) entry which is preliminary data.</text>
</comment>
<dbReference type="AlphaFoldDB" id="U7USV9"/>
<organism evidence="1 2">
    <name type="scientific">Megasphaera vaginalis</name>
    <name type="common">ex Srinivasan et al. 2021</name>
    <dbReference type="NCBI Taxonomy" id="1111454"/>
    <lineage>
        <taxon>Bacteria</taxon>
        <taxon>Bacillati</taxon>
        <taxon>Bacillota</taxon>
        <taxon>Negativicutes</taxon>
        <taxon>Veillonellales</taxon>
        <taxon>Veillonellaceae</taxon>
        <taxon>Megasphaera</taxon>
    </lineage>
</organism>
<sequence>MYIKTNLNTEVFNALYQLSDYDKETQERIRQTVHDKAAEVHSRAMELAPYGTGDLKTRIGLTFFNNEYKTYASINVADPVGHLIEYGVAKSVEIPIKKKALYPGAEGWFMKRVTIPQRAARPFMQPALDAVRPTLESAIREVISK</sequence>
<dbReference type="PATRIC" id="fig|1111454.3.peg.193"/>
<dbReference type="STRING" id="1111454.HMPREF1250_0255"/>
<reference evidence="1 2" key="1">
    <citation type="submission" date="2013-09" db="EMBL/GenBank/DDBJ databases">
        <authorList>
            <person name="Durkin A.S."/>
            <person name="Haft D.R."/>
            <person name="McCorrison J."/>
            <person name="Torralba M."/>
            <person name="Gillis M."/>
            <person name="Haft D.H."/>
            <person name="Methe B."/>
            <person name="Sutton G."/>
            <person name="Nelson K.E."/>
        </authorList>
    </citation>
    <scope>NUCLEOTIDE SEQUENCE [LARGE SCALE GENOMIC DNA]</scope>
    <source>
        <strain evidence="1 2">BV3C16-1</strain>
    </source>
</reference>
<proteinExistence type="predicted"/>
<name>U7USV9_9FIRM</name>
<evidence type="ECO:0000313" key="2">
    <source>
        <dbReference type="Proteomes" id="UP000017090"/>
    </source>
</evidence>
<protein>
    <recommendedName>
        <fullName evidence="3">HK97 gp10 family phage protein</fullName>
    </recommendedName>
</protein>
<dbReference type="RefSeq" id="WP_023052699.1">
    <property type="nucleotide sequence ID" value="NZ_AWXA01000005.1"/>
</dbReference>
<accession>U7USV9</accession>
<dbReference type="OrthoDB" id="1634546at2"/>
<dbReference type="Proteomes" id="UP000017090">
    <property type="component" value="Unassembled WGS sequence"/>
</dbReference>
<gene>
    <name evidence="1" type="ORF">HMPREF1250_0255</name>
</gene>